<organism evidence="1 2">
    <name type="scientific">Pistacia atlantica</name>
    <dbReference type="NCBI Taxonomy" id="434234"/>
    <lineage>
        <taxon>Eukaryota</taxon>
        <taxon>Viridiplantae</taxon>
        <taxon>Streptophyta</taxon>
        <taxon>Embryophyta</taxon>
        <taxon>Tracheophyta</taxon>
        <taxon>Spermatophyta</taxon>
        <taxon>Magnoliopsida</taxon>
        <taxon>eudicotyledons</taxon>
        <taxon>Gunneridae</taxon>
        <taxon>Pentapetalae</taxon>
        <taxon>rosids</taxon>
        <taxon>malvids</taxon>
        <taxon>Sapindales</taxon>
        <taxon>Anacardiaceae</taxon>
        <taxon>Pistacia</taxon>
    </lineage>
</organism>
<sequence>MKRSKTCANKTLVRMNNLAGSIEEDKLHAPTDINLELAGSKSSIMDQKIGFYVQVFISRRKIILATKDKKNCSGRLLRGQVSKYQRWICLIDMFTNRIISKLEKTLSN</sequence>
<evidence type="ECO:0000313" key="2">
    <source>
        <dbReference type="Proteomes" id="UP001164250"/>
    </source>
</evidence>
<keyword evidence="2" id="KW-1185">Reference proteome</keyword>
<reference evidence="2" key="1">
    <citation type="journal article" date="2023" name="G3 (Bethesda)">
        <title>Genome assembly and association tests identify interacting loci associated with vigor, precocity, and sex in interspecific pistachio rootstocks.</title>
        <authorList>
            <person name="Palmer W."/>
            <person name="Jacygrad E."/>
            <person name="Sagayaradj S."/>
            <person name="Cavanaugh K."/>
            <person name="Han R."/>
            <person name="Bertier L."/>
            <person name="Beede B."/>
            <person name="Kafkas S."/>
            <person name="Golino D."/>
            <person name="Preece J."/>
            <person name="Michelmore R."/>
        </authorList>
    </citation>
    <scope>NUCLEOTIDE SEQUENCE [LARGE SCALE GENOMIC DNA]</scope>
</reference>
<name>A0ACC1CBW5_9ROSI</name>
<proteinExistence type="predicted"/>
<dbReference type="Proteomes" id="UP001164250">
    <property type="component" value="Chromosome 1"/>
</dbReference>
<comment type="caution">
    <text evidence="1">The sequence shown here is derived from an EMBL/GenBank/DDBJ whole genome shotgun (WGS) entry which is preliminary data.</text>
</comment>
<dbReference type="EMBL" id="CM047897">
    <property type="protein sequence ID" value="KAJ0113101.1"/>
    <property type="molecule type" value="Genomic_DNA"/>
</dbReference>
<protein>
    <submittedName>
        <fullName evidence="1">Uncharacterized protein</fullName>
    </submittedName>
</protein>
<gene>
    <name evidence="1" type="ORF">Patl1_00982</name>
</gene>
<evidence type="ECO:0000313" key="1">
    <source>
        <dbReference type="EMBL" id="KAJ0113101.1"/>
    </source>
</evidence>
<accession>A0ACC1CBW5</accession>